<evidence type="ECO:0000256" key="1">
    <source>
        <dbReference type="ARBA" id="ARBA00023157"/>
    </source>
</evidence>
<keyword evidence="2" id="KW-0732">Signal</keyword>
<organism evidence="4 5">
    <name type="scientific">Acanthaster planci</name>
    <name type="common">Crown-of-thorns starfish</name>
    <dbReference type="NCBI Taxonomy" id="133434"/>
    <lineage>
        <taxon>Eukaryota</taxon>
        <taxon>Metazoa</taxon>
        <taxon>Echinodermata</taxon>
        <taxon>Eleutherozoa</taxon>
        <taxon>Asterozoa</taxon>
        <taxon>Asteroidea</taxon>
        <taxon>Valvatacea</taxon>
        <taxon>Valvatida</taxon>
        <taxon>Acanthasteridae</taxon>
        <taxon>Acanthaster</taxon>
    </lineage>
</organism>
<dbReference type="OMA" id="CTEHCES"/>
<dbReference type="InterPro" id="IPR011001">
    <property type="entry name" value="Saposin-like"/>
</dbReference>
<feature type="signal peptide" evidence="2">
    <location>
        <begin position="1"/>
        <end position="19"/>
    </location>
</feature>
<protein>
    <submittedName>
        <fullName evidence="5">Uncharacterized protein LOC110977148 isoform X1</fullName>
    </submittedName>
</protein>
<evidence type="ECO:0000256" key="2">
    <source>
        <dbReference type="SAM" id="SignalP"/>
    </source>
</evidence>
<evidence type="ECO:0000313" key="4">
    <source>
        <dbReference type="Proteomes" id="UP000694845"/>
    </source>
</evidence>
<dbReference type="AlphaFoldDB" id="A0A8B7Y4A7"/>
<keyword evidence="1" id="KW-1015">Disulfide bond</keyword>
<dbReference type="Proteomes" id="UP000694845">
    <property type="component" value="Unplaced"/>
</dbReference>
<evidence type="ECO:0000313" key="5">
    <source>
        <dbReference type="RefSeq" id="XP_022086701.1"/>
    </source>
</evidence>
<feature type="domain" description="Saposin B-type" evidence="3">
    <location>
        <begin position="139"/>
        <end position="218"/>
    </location>
</feature>
<feature type="chain" id="PRO_5034479479" evidence="2">
    <location>
        <begin position="20"/>
        <end position="246"/>
    </location>
</feature>
<gene>
    <name evidence="5" type="primary">LOC110977148</name>
</gene>
<name>A0A8B7Y4A7_ACAPL</name>
<dbReference type="PROSITE" id="PS50015">
    <property type="entry name" value="SAP_B"/>
    <property type="match status" value="1"/>
</dbReference>
<accession>A0A8B7Y4A7</accession>
<proteinExistence type="predicted"/>
<dbReference type="SUPFAM" id="SSF47862">
    <property type="entry name" value="Saposin"/>
    <property type="match status" value="1"/>
</dbReference>
<keyword evidence="4" id="KW-1185">Reference proteome</keyword>
<dbReference type="RefSeq" id="XP_022086701.1">
    <property type="nucleotide sequence ID" value="XM_022231009.1"/>
</dbReference>
<dbReference type="KEGG" id="aplc:110977148"/>
<evidence type="ECO:0000259" key="3">
    <source>
        <dbReference type="PROSITE" id="PS50015"/>
    </source>
</evidence>
<dbReference type="Gene3D" id="1.10.225.10">
    <property type="entry name" value="Saposin-like"/>
    <property type="match status" value="1"/>
</dbReference>
<sequence>MFRTLVVVLLVTVAVSVFGKDHPVSKDCNDDPAGCRICVETYQFMKASLTNAAFVRSNVEYFKLSTCPFVPEGQPEHRLCVNHFNEIYGHVRLFVSMYLDNTRKYCGYVCPSARNSSLPSCQPKAVQQREGDTCVLNKEGPVCGVCTGTVIWLKEMFLNQQFIQSAGVYLNVYCDLAKSPCLQKICRRYVRETEMVFLAFGAALDAKSVCQPMCSGSATASIPNLASTVVDFLRRVTEAKDTVGSK</sequence>
<dbReference type="InterPro" id="IPR008139">
    <property type="entry name" value="SaposinB_dom"/>
</dbReference>
<dbReference type="GeneID" id="110977148"/>
<reference evidence="5" key="1">
    <citation type="submission" date="2025-08" db="UniProtKB">
        <authorList>
            <consortium name="RefSeq"/>
        </authorList>
    </citation>
    <scope>IDENTIFICATION</scope>
</reference>